<organism evidence="2">
    <name type="scientific">freshwater metagenome</name>
    <dbReference type="NCBI Taxonomy" id="449393"/>
    <lineage>
        <taxon>unclassified sequences</taxon>
        <taxon>metagenomes</taxon>
        <taxon>ecological metagenomes</taxon>
    </lineage>
</organism>
<protein>
    <submittedName>
        <fullName evidence="2">Unannotated protein</fullName>
    </submittedName>
</protein>
<evidence type="ECO:0000313" key="2">
    <source>
        <dbReference type="EMBL" id="CAB4337785.1"/>
    </source>
</evidence>
<dbReference type="SUPFAM" id="SSF53795">
    <property type="entry name" value="PEP carboxykinase-like"/>
    <property type="match status" value="1"/>
</dbReference>
<sequence length="351" mass="38269">MAERAPRTLMTTEVEQFISALAEKSEAVLTDAQYMQHPFCIGPHHLSLGITPGTQSELFKRAVVNDHDSVASTHTVSVWDGTSPSNVPPRRPWGPTDHEPLGVVNRFSTGPYRCAYDMHTDSLLAYDSQRKHSWVWYPDFDALPAWAIASPFRIPLSWFLNEHKMQMIHGAAVALDGRGILLTAPGGSGKSTTALMCALAGMDYLGDDYVVIDPQLRQIHMVYQTAKLFVPSLALLPQLEDAVINRDKLDRDKGILFLDNADVTMSTSAALTAIVVPQVDTASKTRLKSISPQDALLAVLPSTIVGLFGGTHVTPGLLLSLVNSVPCYQLTIGFDTEAIVPTLNSLVENHT</sequence>
<gene>
    <name evidence="2" type="ORF">UFOPK3770_00703</name>
</gene>
<name>A0A6J5Z567_9ZZZZ</name>
<dbReference type="AlphaFoldDB" id="A0A6J5Z567"/>
<evidence type="ECO:0000256" key="1">
    <source>
        <dbReference type="SAM" id="MobiDB-lite"/>
    </source>
</evidence>
<proteinExistence type="predicted"/>
<feature type="region of interest" description="Disordered" evidence="1">
    <location>
        <begin position="77"/>
        <end position="97"/>
    </location>
</feature>
<dbReference type="Gene3D" id="3.40.50.300">
    <property type="entry name" value="P-loop containing nucleotide triphosphate hydrolases"/>
    <property type="match status" value="1"/>
</dbReference>
<dbReference type="InterPro" id="IPR027417">
    <property type="entry name" value="P-loop_NTPase"/>
</dbReference>
<reference evidence="2" key="1">
    <citation type="submission" date="2020-05" db="EMBL/GenBank/DDBJ databases">
        <authorList>
            <person name="Chiriac C."/>
            <person name="Salcher M."/>
            <person name="Ghai R."/>
            <person name="Kavagutti S V."/>
        </authorList>
    </citation>
    <scope>NUCLEOTIDE SEQUENCE</scope>
</reference>
<accession>A0A6J5Z567</accession>
<dbReference type="EMBL" id="CAESAJ010000063">
    <property type="protein sequence ID" value="CAB4337785.1"/>
    <property type="molecule type" value="Genomic_DNA"/>
</dbReference>